<evidence type="ECO:0000256" key="6">
    <source>
        <dbReference type="ARBA" id="ARBA00022968"/>
    </source>
</evidence>
<evidence type="ECO:0000256" key="5">
    <source>
        <dbReference type="ARBA" id="ARBA00022824"/>
    </source>
</evidence>
<dbReference type="Proteomes" id="UP000002376">
    <property type="component" value="Chromosome"/>
</dbReference>
<dbReference type="GO" id="GO:0006465">
    <property type="term" value="P:signal peptide processing"/>
    <property type="evidence" value="ECO:0007669"/>
    <property type="project" value="InterPro"/>
</dbReference>
<keyword evidence="12" id="KW-1185">Reference proteome</keyword>
<evidence type="ECO:0000256" key="1">
    <source>
        <dbReference type="ARBA" id="ARBA00004648"/>
    </source>
</evidence>
<sequence length="370" mass="41834">MREKTKRIIQILYVVFIISFSNGGRFLPTPLGFFTVSGFSMYPTLKPGDLVIGVGTYISPYKEGDVVIYCRNISTCIVHRLMLVNNTYAITKGDYNPSNDPPITLDSIRFKVIGSVPLLIWLPLAVASLIFIFFPINPGKGFKQPFVLETFVFLIFLLVNLAYLTIYVLQTPPALTRIPLPTVGLATLATEKGYSTIIIDYRLTGLSIRGVEECLLIAQSLTTQCSRYSVSGNRILVDPPADFYRQLYDNNLSAFIVKLTLSLDQGTLVGKYPFVLEWKKPELVIVNDKLVLSNPNPVPIEIIGYRIRSYTENPRTLHVDEVKEYSSSGFTLQPFETREIDLAWTLSTSYVEVKYIFMNQTFTWVGRLDK</sequence>
<keyword evidence="6" id="KW-0735">Signal-anchor</keyword>
<evidence type="ECO:0000256" key="10">
    <source>
        <dbReference type="SAM" id="Phobius"/>
    </source>
</evidence>
<dbReference type="InterPro" id="IPR036286">
    <property type="entry name" value="LexA/Signal_pep-like_sf"/>
</dbReference>
<dbReference type="SUPFAM" id="SSF51306">
    <property type="entry name" value="LexA/Signal peptidase"/>
    <property type="match status" value="1"/>
</dbReference>
<dbReference type="CDD" id="cd06462">
    <property type="entry name" value="Peptidase_S24_S26"/>
    <property type="match status" value="1"/>
</dbReference>
<dbReference type="eggNOG" id="arCOG01739">
    <property type="taxonomic scope" value="Archaea"/>
</dbReference>
<evidence type="ECO:0000256" key="7">
    <source>
        <dbReference type="ARBA" id="ARBA00022989"/>
    </source>
</evidence>
<reference evidence="11 12" key="1">
    <citation type="journal article" date="2010" name="Stand. Genomic Sci.">
        <title>Complete genome sequence of Thermosphaera aggregans type strain (M11TL).</title>
        <authorList>
            <person name="Spring S."/>
            <person name="Rachel R."/>
            <person name="Lapidus A."/>
            <person name="Davenport K."/>
            <person name="Tice H."/>
            <person name="Copeland A."/>
            <person name="Cheng J.F."/>
            <person name="Lucas S."/>
            <person name="Chen F."/>
            <person name="Nolan M."/>
            <person name="Bruce D."/>
            <person name="Goodwin L."/>
            <person name="Pitluck S."/>
            <person name="Ivanova N."/>
            <person name="Mavromatis K."/>
            <person name="Ovchinnikova G."/>
            <person name="Pati A."/>
            <person name="Chen A."/>
            <person name="Palaniappan K."/>
            <person name="Land M."/>
            <person name="Hauser L."/>
            <person name="Chang Y.J."/>
            <person name="Jeffries C.C."/>
            <person name="Brettin T."/>
            <person name="Detter J.C."/>
            <person name="Tapia R."/>
            <person name="Han C."/>
            <person name="Heimerl T."/>
            <person name="Weikl F."/>
            <person name="Brambilla E."/>
            <person name="Goker M."/>
            <person name="Bristow J."/>
            <person name="Eisen J.A."/>
            <person name="Markowitz V."/>
            <person name="Hugenholtz P."/>
            <person name="Kyrpides N.C."/>
            <person name="Klenk H.P."/>
        </authorList>
    </citation>
    <scope>NUCLEOTIDE SEQUENCE [LARGE SCALE GENOMIC DNA]</scope>
    <source>
        <strain evidence="12">DSM 11486 / M11TL</strain>
    </source>
</reference>
<dbReference type="STRING" id="633148.Tagg_0754"/>
<dbReference type="OrthoDB" id="4822at2157"/>
<dbReference type="InterPro" id="IPR019756">
    <property type="entry name" value="Pept_S26A_signal_pept_1_Ser-AS"/>
</dbReference>
<reference key="3">
    <citation type="submission" date="2010-02" db="EMBL/GenBank/DDBJ databases">
        <title>Complete genome sequence of Thermosphaera aggregans type strain (M11TL).</title>
        <authorList>
            <consortium name="US DOE Joint Genome Institute (JGI-PGF)"/>
            <person name="Spring S."/>
            <person name="Lapidus A."/>
            <person name="Munk C."/>
            <person name="Schroeder M."/>
            <person name="Glavina Del Rio T."/>
            <person name="Tice H."/>
            <person name="Copeland A."/>
            <person name="Cheng J.-F."/>
            <person name="Lucas S."/>
            <person name="Chen F."/>
            <person name="Nolan M."/>
            <person name="Bruce D."/>
            <person name="Goodwin L."/>
            <person name="Pitluck S."/>
            <person name="Ivanova N."/>
            <person name="Mavromatis K."/>
            <person name="Ovchinnikova G."/>
            <person name="Pati A."/>
            <person name="Chen A."/>
            <person name="Palaniappan K."/>
            <person name="Land M."/>
            <person name="Hauser L."/>
            <person name="Chang Y.-J."/>
            <person name="Jeffries C.C."/>
            <person name="Brettin T."/>
            <person name="Detter J.C."/>
            <person name="Tapia R."/>
            <person name="Han C."/>
            <person name="Chain P."/>
            <person name="Heimerl T."/>
            <person name="Weik F."/>
            <person name="Goker M."/>
            <person name="Rachel R."/>
            <person name="Bristow J."/>
            <person name="Eisen J.A."/>
            <person name="Markowitz V."/>
            <person name="Hugenholtz P."/>
            <person name="Kyrpides N.C."/>
            <person name="Klenk H.-P."/>
        </authorList>
    </citation>
    <scope>NUCLEOTIDE SEQUENCE</scope>
    <source>
        <strain>DSM 11486</strain>
    </source>
</reference>
<evidence type="ECO:0000256" key="9">
    <source>
        <dbReference type="ARBA" id="ARBA00045533"/>
    </source>
</evidence>
<dbReference type="AlphaFoldDB" id="D5U1M7"/>
<evidence type="ECO:0000256" key="3">
    <source>
        <dbReference type="ARBA" id="ARBA00022692"/>
    </source>
</evidence>
<feature type="transmembrane region" description="Helical" evidence="10">
    <location>
        <begin position="146"/>
        <end position="169"/>
    </location>
</feature>
<dbReference type="NCBIfam" id="TIGR02228">
    <property type="entry name" value="sigpep_I_arch"/>
    <property type="match status" value="1"/>
</dbReference>
<evidence type="ECO:0000313" key="12">
    <source>
        <dbReference type="Proteomes" id="UP000002376"/>
    </source>
</evidence>
<keyword evidence="5" id="KW-0256">Endoplasmic reticulum</keyword>
<dbReference type="RefSeq" id="WP_013129620.1">
    <property type="nucleotide sequence ID" value="NC_014160.1"/>
</dbReference>
<dbReference type="EMBL" id="CP001939">
    <property type="protein sequence ID" value="ADG91027.1"/>
    <property type="molecule type" value="Genomic_DNA"/>
</dbReference>
<name>D5U1M7_THEAM</name>
<protein>
    <submittedName>
        <fullName evidence="11">Peptidase S26B, signal peptidase</fullName>
    </submittedName>
</protein>
<dbReference type="HOGENOM" id="CLU_745187_0_0_2"/>
<feature type="transmembrane region" description="Helical" evidence="10">
    <location>
        <begin position="112"/>
        <end position="134"/>
    </location>
</feature>
<accession>D5U1M7</accession>
<dbReference type="KEGG" id="tag:Tagg_0754"/>
<keyword evidence="3 10" id="KW-0812">Transmembrane</keyword>
<comment type="subcellular location">
    <subcellularLocation>
        <location evidence="1">Endoplasmic reticulum membrane</location>
        <topology evidence="1">Single-pass type II membrane protein</topology>
    </subcellularLocation>
</comment>
<evidence type="ECO:0000256" key="4">
    <source>
        <dbReference type="ARBA" id="ARBA00022801"/>
    </source>
</evidence>
<keyword evidence="7 10" id="KW-1133">Transmembrane helix</keyword>
<dbReference type="GO" id="GO:0016020">
    <property type="term" value="C:membrane"/>
    <property type="evidence" value="ECO:0007669"/>
    <property type="project" value="InterPro"/>
</dbReference>
<comment type="function">
    <text evidence="9">Catalytic component of the signal peptidase complex (SPC) which catalyzes the cleavage of N-terminal signal sequences from nascent proteins as they are translocated into the lumen of the endoplasmic reticulum. Specifically cleaves N-terminal signal peptides that contain a hydrophobic alpha-helix (h-region) shorter than 18-20 amino acids.</text>
</comment>
<proteinExistence type="predicted"/>
<reference evidence="12" key="2">
    <citation type="journal article" date="2010" name="Stand. Genomic Sci.">
        <title>Complete genome sequence of Thermosphaera aggregans type strain (M11TLT).</title>
        <authorList>
            <person name="Spring S."/>
            <person name="Rachel R."/>
            <person name="Lapidus A."/>
            <person name="Davenport K."/>
            <person name="Tice H."/>
            <person name="Copeland A."/>
            <person name="Cheng J.-F."/>
            <person name="Lucas S."/>
            <person name="Chen F."/>
            <person name="Nolan M."/>
            <person name="Bruce D."/>
            <person name="Goodwin L."/>
            <person name="Pitluck S."/>
            <person name="Ivanova N."/>
            <person name="Mavromatis K."/>
            <person name="Ovchinnikova G."/>
            <person name="Pati A."/>
            <person name="Chen A."/>
            <person name="Palaniappan K."/>
            <person name="Land M."/>
            <person name="Hauser L."/>
            <person name="Chang Y.-J."/>
            <person name="Jeffries C.C."/>
            <person name="Brettin T."/>
            <person name="Detter J.C."/>
            <person name="Tapia R."/>
            <person name="Han C."/>
            <person name="Heimerl T."/>
            <person name="Weikl F."/>
            <person name="Brambilla E."/>
            <person name="Goker M."/>
            <person name="Bristow J."/>
            <person name="Eisen J.A."/>
            <person name="Markowitz V."/>
            <person name="Hugenholtz P."/>
            <person name="Kyrpides N.C."/>
            <person name="Klenk H.-P."/>
        </authorList>
    </citation>
    <scope>NUCLEOTIDE SEQUENCE [LARGE SCALE GENOMIC DNA]</scope>
    <source>
        <strain evidence="12">DSM 11486 / M11TL</strain>
    </source>
</reference>
<dbReference type="PROSITE" id="PS00501">
    <property type="entry name" value="SPASE_I_1"/>
    <property type="match status" value="1"/>
</dbReference>
<keyword evidence="8 10" id="KW-0472">Membrane</keyword>
<dbReference type="GeneID" id="9165769"/>
<evidence type="ECO:0000256" key="8">
    <source>
        <dbReference type="ARBA" id="ARBA00023136"/>
    </source>
</evidence>
<evidence type="ECO:0000313" key="11">
    <source>
        <dbReference type="EMBL" id="ADG91027.1"/>
    </source>
</evidence>
<gene>
    <name evidence="11" type="ordered locus">Tagg_0754</name>
</gene>
<evidence type="ECO:0000256" key="2">
    <source>
        <dbReference type="ARBA" id="ARBA00022670"/>
    </source>
</evidence>
<keyword evidence="4" id="KW-0378">Hydrolase</keyword>
<feature type="transmembrane region" description="Helical" evidence="10">
    <location>
        <begin position="12"/>
        <end position="36"/>
    </location>
</feature>
<dbReference type="InterPro" id="IPR001733">
    <property type="entry name" value="Peptidase_S26B"/>
</dbReference>
<organism evidence="11 12">
    <name type="scientific">Thermosphaera aggregans (strain DSM 11486 / M11TL)</name>
    <dbReference type="NCBI Taxonomy" id="633148"/>
    <lineage>
        <taxon>Archaea</taxon>
        <taxon>Thermoproteota</taxon>
        <taxon>Thermoprotei</taxon>
        <taxon>Desulfurococcales</taxon>
        <taxon>Desulfurococcaceae</taxon>
        <taxon>Thermosphaera</taxon>
    </lineage>
</organism>
<dbReference type="GO" id="GO:0004252">
    <property type="term" value="F:serine-type endopeptidase activity"/>
    <property type="evidence" value="ECO:0007669"/>
    <property type="project" value="InterPro"/>
</dbReference>
<keyword evidence="2" id="KW-0645">Protease</keyword>